<dbReference type="GeneID" id="36399559"/>
<dbReference type="RefSeq" id="XP_024573409.1">
    <property type="nucleotide sequence ID" value="XM_024722321.1"/>
</dbReference>
<evidence type="ECO:0000313" key="1">
    <source>
        <dbReference type="EMBL" id="CEG37040.1"/>
    </source>
</evidence>
<dbReference type="Proteomes" id="UP000054928">
    <property type="component" value="Unassembled WGS sequence"/>
</dbReference>
<dbReference type="AlphaFoldDB" id="A0A0P1A8P5"/>
<sequence>MVLLTLMLDTACMKKTVDSGSKAITTQIFELLQVMSPTITQLLFGLAGFSLPEIVTQSGVSLGSSLLEPNS</sequence>
<keyword evidence="2" id="KW-1185">Reference proteome</keyword>
<evidence type="ECO:0000313" key="2">
    <source>
        <dbReference type="Proteomes" id="UP000054928"/>
    </source>
</evidence>
<dbReference type="EMBL" id="CCYD01000261">
    <property type="protein sequence ID" value="CEG37040.1"/>
    <property type="molecule type" value="Genomic_DNA"/>
</dbReference>
<organism evidence="1 2">
    <name type="scientific">Plasmopara halstedii</name>
    <name type="common">Downy mildew of sunflower</name>
    <dbReference type="NCBI Taxonomy" id="4781"/>
    <lineage>
        <taxon>Eukaryota</taxon>
        <taxon>Sar</taxon>
        <taxon>Stramenopiles</taxon>
        <taxon>Oomycota</taxon>
        <taxon>Peronosporomycetes</taxon>
        <taxon>Peronosporales</taxon>
        <taxon>Peronosporaceae</taxon>
        <taxon>Plasmopara</taxon>
    </lineage>
</organism>
<protein>
    <submittedName>
        <fullName evidence="1">Uncharacterized protein</fullName>
    </submittedName>
</protein>
<proteinExistence type="predicted"/>
<reference evidence="2" key="1">
    <citation type="submission" date="2014-09" db="EMBL/GenBank/DDBJ databases">
        <authorList>
            <person name="Sharma Rahul"/>
            <person name="Thines Marco"/>
        </authorList>
    </citation>
    <scope>NUCLEOTIDE SEQUENCE [LARGE SCALE GENOMIC DNA]</scope>
</reference>
<accession>A0A0P1A8P5</accession>
<name>A0A0P1A8P5_PLAHL</name>